<name>A0ABV7L389_9PROT</name>
<keyword evidence="2" id="KW-1185">Reference proteome</keyword>
<sequence>MLWHRKVARRAPGMTLEGVLGANDRLDRAAGRKVPRPGALCIAADGRLLLSSGTGILALAAWDAEPEGWASFDAPVTALAASPGGGIAVGLAGGGLSVRAPDGSPADGWRPPDGLASITDCLFLSEDEVALVDCGYGPADDILSLAPWDERAAGKVVALRRDGAPRLLADRLHCPMGLCRAADGPLIATELERARLVEVDGGAVRRAGFPGYLGRIRPGPEGYLLACLARRDPLIEFLKTETAFVADMKAAIDPHHWISPRVDPAFSHDFPIELGATRLFGEVKPWAPSFSYGLVIELDAEMMPIASAHSRANGHRHAITDILSWRGDLIAVSAGSGEVLNLGPGGAAA</sequence>
<dbReference type="SUPFAM" id="SSF63829">
    <property type="entry name" value="Calcium-dependent phosphotriesterase"/>
    <property type="match status" value="1"/>
</dbReference>
<comment type="caution">
    <text evidence="1">The sequence shown here is derived from an EMBL/GenBank/DDBJ whole genome shotgun (WGS) entry which is preliminary data.</text>
</comment>
<dbReference type="Proteomes" id="UP001595528">
    <property type="component" value="Unassembled WGS sequence"/>
</dbReference>
<protein>
    <recommendedName>
        <fullName evidence="3">Strictosidine synthase conserved region domain-containing protein</fullName>
    </recommendedName>
</protein>
<evidence type="ECO:0008006" key="3">
    <source>
        <dbReference type="Google" id="ProtNLM"/>
    </source>
</evidence>
<proteinExistence type="predicted"/>
<evidence type="ECO:0000313" key="1">
    <source>
        <dbReference type="EMBL" id="MFC3229024.1"/>
    </source>
</evidence>
<accession>A0ABV7L389</accession>
<evidence type="ECO:0000313" key="2">
    <source>
        <dbReference type="Proteomes" id="UP001595528"/>
    </source>
</evidence>
<organism evidence="1 2">
    <name type="scientific">Marinibaculum pumilum</name>
    <dbReference type="NCBI Taxonomy" id="1766165"/>
    <lineage>
        <taxon>Bacteria</taxon>
        <taxon>Pseudomonadati</taxon>
        <taxon>Pseudomonadota</taxon>
        <taxon>Alphaproteobacteria</taxon>
        <taxon>Rhodospirillales</taxon>
        <taxon>Rhodospirillaceae</taxon>
        <taxon>Marinibaculum</taxon>
    </lineage>
</organism>
<dbReference type="EMBL" id="JBHRTR010000029">
    <property type="protein sequence ID" value="MFC3229024.1"/>
    <property type="molecule type" value="Genomic_DNA"/>
</dbReference>
<gene>
    <name evidence="1" type="ORF">ACFOGJ_17395</name>
</gene>
<dbReference type="RefSeq" id="WP_379902796.1">
    <property type="nucleotide sequence ID" value="NZ_JBHRTR010000029.1"/>
</dbReference>
<reference evidence="2" key="1">
    <citation type="journal article" date="2019" name="Int. J. Syst. Evol. Microbiol.">
        <title>The Global Catalogue of Microorganisms (GCM) 10K type strain sequencing project: providing services to taxonomists for standard genome sequencing and annotation.</title>
        <authorList>
            <consortium name="The Broad Institute Genomics Platform"/>
            <consortium name="The Broad Institute Genome Sequencing Center for Infectious Disease"/>
            <person name="Wu L."/>
            <person name="Ma J."/>
        </authorList>
    </citation>
    <scope>NUCLEOTIDE SEQUENCE [LARGE SCALE GENOMIC DNA]</scope>
    <source>
        <strain evidence="2">KCTC 42964</strain>
    </source>
</reference>